<dbReference type="InterPro" id="IPR014710">
    <property type="entry name" value="RmlC-like_jellyroll"/>
</dbReference>
<dbReference type="Proteomes" id="UP000886520">
    <property type="component" value="Chromosome 6"/>
</dbReference>
<feature type="binding site" evidence="9">
    <location>
        <position position="123"/>
    </location>
    <ligand>
        <name>oxalate</name>
        <dbReference type="ChEBI" id="CHEBI:30623"/>
    </ligand>
</feature>
<gene>
    <name evidence="14" type="ORF">GOP47_0006530</name>
</gene>
<name>A0A9D4V3G1_ADICA</name>
<feature type="disulfide bond" evidence="11">
    <location>
        <begin position="34"/>
        <end position="52"/>
    </location>
</feature>
<evidence type="ECO:0000256" key="8">
    <source>
        <dbReference type="ARBA" id="ARBA00023211"/>
    </source>
</evidence>
<dbReference type="InterPro" id="IPR011051">
    <property type="entry name" value="RmlC_Cupin_sf"/>
</dbReference>
<evidence type="ECO:0000313" key="15">
    <source>
        <dbReference type="Proteomes" id="UP000886520"/>
    </source>
</evidence>
<dbReference type="PROSITE" id="PS00725">
    <property type="entry name" value="GERMIN"/>
    <property type="match status" value="1"/>
</dbReference>
<evidence type="ECO:0000256" key="11">
    <source>
        <dbReference type="PIRSR" id="PIRSR601929-3"/>
    </source>
</evidence>
<comment type="similarity">
    <text evidence="2 12">Belongs to the germin family.</text>
</comment>
<feature type="binding site" evidence="10">
    <location>
        <position position="162"/>
    </location>
    <ligand>
        <name>Mn(2+)</name>
        <dbReference type="ChEBI" id="CHEBI:29035"/>
    </ligand>
</feature>
<dbReference type="GO" id="GO:0010497">
    <property type="term" value="P:plasmodesmata-mediated intercellular transport"/>
    <property type="evidence" value="ECO:0007669"/>
    <property type="project" value="UniProtKB-ARBA"/>
</dbReference>
<dbReference type="GO" id="GO:0009506">
    <property type="term" value="C:plasmodesma"/>
    <property type="evidence" value="ECO:0007669"/>
    <property type="project" value="UniProtKB-ARBA"/>
</dbReference>
<protein>
    <recommendedName>
        <fullName evidence="12">Germin-like protein</fullName>
    </recommendedName>
</protein>
<keyword evidence="8 9" id="KW-0464">Manganese</keyword>
<evidence type="ECO:0000256" key="12">
    <source>
        <dbReference type="RuleBase" id="RU366015"/>
    </source>
</evidence>
<dbReference type="GO" id="GO:0030145">
    <property type="term" value="F:manganese ion binding"/>
    <property type="evidence" value="ECO:0007669"/>
    <property type="project" value="UniProtKB-UniRule"/>
</dbReference>
<dbReference type="CDD" id="cd02241">
    <property type="entry name" value="cupin_OxOx"/>
    <property type="match status" value="1"/>
</dbReference>
<dbReference type="OrthoDB" id="1921208at2759"/>
<dbReference type="InterPro" id="IPR001929">
    <property type="entry name" value="Germin"/>
</dbReference>
<dbReference type="Pfam" id="PF00190">
    <property type="entry name" value="Cupin_1"/>
    <property type="match status" value="1"/>
</dbReference>
<keyword evidence="7 11" id="KW-1015">Disulfide bond</keyword>
<comment type="subcellular location">
    <subcellularLocation>
        <location evidence="1 12">Secreted</location>
        <location evidence="1 12">Extracellular space</location>
        <location evidence="1 12">Apoplast</location>
    </subcellularLocation>
</comment>
<evidence type="ECO:0000313" key="14">
    <source>
        <dbReference type="EMBL" id="KAI5078859.1"/>
    </source>
</evidence>
<feature type="binding site" evidence="9">
    <location>
        <position position="118"/>
    </location>
    <ligand>
        <name>oxalate</name>
        <dbReference type="ChEBI" id="CHEBI:30623"/>
    </ligand>
</feature>
<dbReference type="PRINTS" id="PR00325">
    <property type="entry name" value="GERMIN"/>
</dbReference>
<reference evidence="14" key="1">
    <citation type="submission" date="2021-01" db="EMBL/GenBank/DDBJ databases">
        <title>Adiantum capillus-veneris genome.</title>
        <authorList>
            <person name="Fang Y."/>
            <person name="Liao Q."/>
        </authorList>
    </citation>
    <scope>NUCLEOTIDE SEQUENCE</scope>
    <source>
        <strain evidence="14">H3</strain>
        <tissue evidence="14">Leaf</tissue>
    </source>
</reference>
<dbReference type="SMART" id="SM00835">
    <property type="entry name" value="Cupin_1"/>
    <property type="match status" value="1"/>
</dbReference>
<feature type="binding site" evidence="10">
    <location>
        <position position="118"/>
    </location>
    <ligand>
        <name>Mn(2+)</name>
        <dbReference type="ChEBI" id="CHEBI:29035"/>
    </ligand>
</feature>
<evidence type="ECO:0000256" key="3">
    <source>
        <dbReference type="ARBA" id="ARBA00022523"/>
    </source>
</evidence>
<dbReference type="InterPro" id="IPR019780">
    <property type="entry name" value="Germin_Mn-BS"/>
</dbReference>
<dbReference type="EMBL" id="JABFUD020000006">
    <property type="protein sequence ID" value="KAI5078859.1"/>
    <property type="molecule type" value="Genomic_DNA"/>
</dbReference>
<evidence type="ECO:0000256" key="9">
    <source>
        <dbReference type="PIRSR" id="PIRSR601929-1"/>
    </source>
</evidence>
<organism evidence="14 15">
    <name type="scientific">Adiantum capillus-veneris</name>
    <name type="common">Maidenhair fern</name>
    <dbReference type="NCBI Taxonomy" id="13818"/>
    <lineage>
        <taxon>Eukaryota</taxon>
        <taxon>Viridiplantae</taxon>
        <taxon>Streptophyta</taxon>
        <taxon>Embryophyta</taxon>
        <taxon>Tracheophyta</taxon>
        <taxon>Polypodiopsida</taxon>
        <taxon>Polypodiidae</taxon>
        <taxon>Polypodiales</taxon>
        <taxon>Pteridineae</taxon>
        <taxon>Pteridaceae</taxon>
        <taxon>Vittarioideae</taxon>
        <taxon>Adiantum</taxon>
    </lineage>
</organism>
<keyword evidence="5 9" id="KW-0479">Metal-binding</keyword>
<evidence type="ECO:0000256" key="10">
    <source>
        <dbReference type="PIRSR" id="PIRSR601929-2"/>
    </source>
</evidence>
<keyword evidence="3 12" id="KW-0052">Apoplast</keyword>
<dbReference type="Gene3D" id="2.60.120.10">
    <property type="entry name" value="Jelly Rolls"/>
    <property type="match status" value="1"/>
</dbReference>
<evidence type="ECO:0000259" key="13">
    <source>
        <dbReference type="SMART" id="SM00835"/>
    </source>
</evidence>
<keyword evidence="4 12" id="KW-0964">Secreted</keyword>
<dbReference type="SUPFAM" id="SSF51182">
    <property type="entry name" value="RmlC-like cupins"/>
    <property type="match status" value="1"/>
</dbReference>
<feature type="binding site" evidence="10">
    <location>
        <position position="116"/>
    </location>
    <ligand>
        <name>Mn(2+)</name>
        <dbReference type="ChEBI" id="CHEBI:29035"/>
    </ligand>
</feature>
<evidence type="ECO:0000256" key="5">
    <source>
        <dbReference type="ARBA" id="ARBA00022723"/>
    </source>
</evidence>
<accession>A0A9D4V3G1</accession>
<keyword evidence="15" id="KW-1185">Reference proteome</keyword>
<evidence type="ECO:0000256" key="7">
    <source>
        <dbReference type="ARBA" id="ARBA00023157"/>
    </source>
</evidence>
<sequence length="223" mass="23908">MMAALHVVVVVMVVVGLREQVVMGWDGDPEQDVCVAAEVGGAAQLHGNGQLCKPAALVTADDFVFRGLRRPATATLSPPSGVARKLANVREWPGLNTQGMSMVRADFEPDGVNPPHLHPRATEIALVSEGIFYAGFITSNGTLYAETLQAGDVMVFPRGLVHFQIHLGKGHGVLFGSLNSQDPGTIMLPSTLFGSAIPDYVLSKAFLLTHNEIHSLKSKFQKR</sequence>
<evidence type="ECO:0000256" key="2">
    <source>
        <dbReference type="ARBA" id="ARBA00007456"/>
    </source>
</evidence>
<dbReference type="InterPro" id="IPR006045">
    <property type="entry name" value="Cupin_1"/>
</dbReference>
<feature type="chain" id="PRO_5039756524" description="Germin-like protein" evidence="12">
    <location>
        <begin position="25"/>
        <end position="223"/>
    </location>
</feature>
<dbReference type="FunFam" id="2.60.120.10:FF:000025">
    <property type="entry name" value="germin-like protein subfamily 2 member 1"/>
    <property type="match status" value="1"/>
</dbReference>
<feature type="signal peptide" evidence="12">
    <location>
        <begin position="1"/>
        <end position="24"/>
    </location>
</feature>
<evidence type="ECO:0000256" key="1">
    <source>
        <dbReference type="ARBA" id="ARBA00004271"/>
    </source>
</evidence>
<evidence type="ECO:0000256" key="6">
    <source>
        <dbReference type="ARBA" id="ARBA00022729"/>
    </source>
</evidence>
<dbReference type="GO" id="GO:0048046">
    <property type="term" value="C:apoplast"/>
    <property type="evidence" value="ECO:0007669"/>
    <property type="project" value="UniProtKB-SubCell"/>
</dbReference>
<keyword evidence="6 12" id="KW-0732">Signal</keyword>
<feature type="binding site" evidence="9">
    <location>
        <position position="113"/>
    </location>
    <ligand>
        <name>oxalate</name>
        <dbReference type="ChEBI" id="CHEBI:30623"/>
    </ligand>
</feature>
<feature type="binding site" evidence="10">
    <location>
        <position position="123"/>
    </location>
    <ligand>
        <name>Mn(2+)</name>
        <dbReference type="ChEBI" id="CHEBI:29035"/>
    </ligand>
</feature>
<comment type="caution">
    <text evidence="14">The sequence shown here is derived from an EMBL/GenBank/DDBJ whole genome shotgun (WGS) entry which is preliminary data.</text>
</comment>
<proteinExistence type="inferred from homology"/>
<dbReference type="GO" id="GO:2000280">
    <property type="term" value="P:regulation of root development"/>
    <property type="evidence" value="ECO:0007669"/>
    <property type="project" value="UniProtKB-ARBA"/>
</dbReference>
<dbReference type="PANTHER" id="PTHR31238">
    <property type="entry name" value="GERMIN-LIKE PROTEIN SUBFAMILY 3 MEMBER 3"/>
    <property type="match status" value="1"/>
</dbReference>
<evidence type="ECO:0000256" key="4">
    <source>
        <dbReference type="ARBA" id="ARBA00022525"/>
    </source>
</evidence>
<feature type="domain" description="Cupin type-1" evidence="13">
    <location>
        <begin position="66"/>
        <end position="214"/>
    </location>
</feature>
<dbReference type="AlphaFoldDB" id="A0A9D4V3G1"/>